<dbReference type="SUPFAM" id="SSF52540">
    <property type="entry name" value="P-loop containing nucleoside triphosphate hydrolases"/>
    <property type="match status" value="1"/>
</dbReference>
<dbReference type="Gene3D" id="3.40.50.300">
    <property type="entry name" value="P-loop containing nucleotide triphosphate hydrolases"/>
    <property type="match status" value="1"/>
</dbReference>
<reference evidence="2 3" key="1">
    <citation type="submission" date="2021-09" db="EMBL/GenBank/DDBJ databases">
        <title>Genomic insights and catalytic innovation underlie evolution of tropane alkaloids biosynthesis.</title>
        <authorList>
            <person name="Wang Y.-J."/>
            <person name="Tian T."/>
            <person name="Huang J.-P."/>
            <person name="Huang S.-X."/>
        </authorList>
    </citation>
    <scope>NUCLEOTIDE SEQUENCE [LARGE SCALE GENOMIC DNA]</scope>
    <source>
        <strain evidence="2">KIB-2018</strain>
        <tissue evidence="2">Leaf</tissue>
    </source>
</reference>
<dbReference type="EMBL" id="JAIWQS010000009">
    <property type="protein sequence ID" value="KAJ8755834.1"/>
    <property type="molecule type" value="Genomic_DNA"/>
</dbReference>
<dbReference type="GO" id="GO:0005634">
    <property type="term" value="C:nucleus"/>
    <property type="evidence" value="ECO:0007669"/>
    <property type="project" value="TreeGrafter"/>
</dbReference>
<proteinExistence type="predicted"/>
<feature type="region of interest" description="Disordered" evidence="1">
    <location>
        <begin position="155"/>
        <end position="195"/>
    </location>
</feature>
<name>A0AAV8SVE7_9ROSI</name>
<gene>
    <name evidence="2" type="ORF">K2173_024379</name>
</gene>
<dbReference type="AlphaFoldDB" id="A0AAV8SVE7"/>
<dbReference type="FunFam" id="1.10.8.60:FF:000030">
    <property type="entry name" value="replication factor C subunit 3"/>
    <property type="match status" value="1"/>
</dbReference>
<dbReference type="InterPro" id="IPR050238">
    <property type="entry name" value="DNA_Rep/Repair_Clamp_Loader"/>
</dbReference>
<feature type="compositionally biased region" description="Low complexity" evidence="1">
    <location>
        <begin position="1"/>
        <end position="20"/>
    </location>
</feature>
<dbReference type="InterPro" id="IPR008921">
    <property type="entry name" value="DNA_pol3_clamp-load_cplx_C"/>
</dbReference>
<organism evidence="2 3">
    <name type="scientific">Erythroxylum novogranatense</name>
    <dbReference type="NCBI Taxonomy" id="1862640"/>
    <lineage>
        <taxon>Eukaryota</taxon>
        <taxon>Viridiplantae</taxon>
        <taxon>Streptophyta</taxon>
        <taxon>Embryophyta</taxon>
        <taxon>Tracheophyta</taxon>
        <taxon>Spermatophyta</taxon>
        <taxon>Magnoliopsida</taxon>
        <taxon>eudicotyledons</taxon>
        <taxon>Gunneridae</taxon>
        <taxon>Pentapetalae</taxon>
        <taxon>rosids</taxon>
        <taxon>fabids</taxon>
        <taxon>Malpighiales</taxon>
        <taxon>Erythroxylaceae</taxon>
        <taxon>Erythroxylum</taxon>
    </lineage>
</organism>
<dbReference type="GO" id="GO:0005663">
    <property type="term" value="C:DNA replication factor C complex"/>
    <property type="evidence" value="ECO:0007669"/>
    <property type="project" value="TreeGrafter"/>
</dbReference>
<comment type="caution">
    <text evidence="2">The sequence shown here is derived from an EMBL/GenBank/DDBJ whole genome shotgun (WGS) entry which is preliminary data.</text>
</comment>
<dbReference type="GO" id="GO:0006261">
    <property type="term" value="P:DNA-templated DNA replication"/>
    <property type="evidence" value="ECO:0007669"/>
    <property type="project" value="TreeGrafter"/>
</dbReference>
<dbReference type="InterPro" id="IPR027417">
    <property type="entry name" value="P-loop_NTPase"/>
</dbReference>
<evidence type="ECO:0000313" key="3">
    <source>
        <dbReference type="Proteomes" id="UP001159364"/>
    </source>
</evidence>
<evidence type="ECO:0000256" key="1">
    <source>
        <dbReference type="SAM" id="MobiDB-lite"/>
    </source>
</evidence>
<dbReference type="GO" id="GO:0003677">
    <property type="term" value="F:DNA binding"/>
    <property type="evidence" value="ECO:0007669"/>
    <property type="project" value="InterPro"/>
</dbReference>
<sequence>MSSFSSSTSNNISTSTSTSIKTRHLPPPYSSSQKLGSFKRHRRCNSASSSLTEDSYDRRQDDALIPQPDHQNNVKVIDYCANNRKSPYYNGLIDPTLLFRHPSSSSISSPGRRSSGYASTNSSTSLVSIILKLRELSSCLSFSFKRRSIDKTKVDKDDYGLSAPDINHSPPVQHSRCLSSPPPPPSSSSAPSANSCVSKKMDDNYYKDFSFVNFQKPLRETAQSQPKPSPITQAFAATTNQDYAQEKGTTTTTPTEKEIVWANKYRPKRLTDFICNRDKAIQLQALMKDVDCSHFIFEGPAGVGKKTMIWAMLQEAFGSDKLQTKEELKVFKLKGEAIGSIEVRVKVSSQHLEVNLSDVGEYEKHVIFELIKGTDDKAPDKALKSRVDRCRAIILYEADKLSADGLFYIKWLLERYKGVTKFFFCCGDASRLQPIKTLCNVVQLFPPSSEEIAQVLEFIAKQESIELPRQLAEKIAAKAKNNLRQAIRSFEASWEISNSFIEDEVILTGWEDDIANIAKKMVEEQSPRQLYIIRGKLRNLIEHDVSPDFIFESLFGELKKHVDESTKPKIESLYRQYSIVDGNMLDGDQNRREDVGIQFNDPARKEVHHFMRIEEFIAKFMSFYKSSSTNSGSIQRENGS</sequence>
<dbReference type="PANTHER" id="PTHR11669">
    <property type="entry name" value="REPLICATION FACTOR C / DNA POLYMERASE III GAMMA-TAU SUBUNIT"/>
    <property type="match status" value="1"/>
</dbReference>
<dbReference type="Gene3D" id="1.20.272.10">
    <property type="match status" value="1"/>
</dbReference>
<dbReference type="Pfam" id="PF21960">
    <property type="entry name" value="RCF1-5-like_lid"/>
    <property type="match status" value="1"/>
</dbReference>
<evidence type="ECO:0000313" key="2">
    <source>
        <dbReference type="EMBL" id="KAJ8755834.1"/>
    </source>
</evidence>
<keyword evidence="3" id="KW-1185">Reference proteome</keyword>
<protein>
    <submittedName>
        <fullName evidence="2">Uncharacterized protein</fullName>
    </submittedName>
</protein>
<dbReference type="PANTHER" id="PTHR11669:SF52">
    <property type="entry name" value="OS10G0574500 PROTEIN"/>
    <property type="match status" value="1"/>
</dbReference>
<dbReference type="Gene3D" id="1.10.8.60">
    <property type="match status" value="1"/>
</dbReference>
<feature type="region of interest" description="Disordered" evidence="1">
    <location>
        <begin position="1"/>
        <end position="69"/>
    </location>
</feature>
<accession>A0AAV8SVE7</accession>
<dbReference type="GO" id="GO:0003689">
    <property type="term" value="F:DNA clamp loader activity"/>
    <property type="evidence" value="ECO:0007669"/>
    <property type="project" value="TreeGrafter"/>
</dbReference>
<dbReference type="Proteomes" id="UP001159364">
    <property type="component" value="Linkage Group LG09"/>
</dbReference>
<dbReference type="GO" id="GO:0006281">
    <property type="term" value="P:DNA repair"/>
    <property type="evidence" value="ECO:0007669"/>
    <property type="project" value="TreeGrafter"/>
</dbReference>
<dbReference type="SUPFAM" id="SSF48019">
    <property type="entry name" value="post-AAA+ oligomerization domain-like"/>
    <property type="match status" value="1"/>
</dbReference>